<keyword evidence="1" id="KW-0472">Membrane</keyword>
<keyword evidence="1" id="KW-0812">Transmembrane</keyword>
<feature type="transmembrane region" description="Helical" evidence="1">
    <location>
        <begin position="7"/>
        <end position="30"/>
    </location>
</feature>
<gene>
    <name evidence="2" type="ORF">IB286_01685</name>
</gene>
<dbReference type="RefSeq" id="WP_190761922.1">
    <property type="nucleotide sequence ID" value="NZ_JACXLD010000001.1"/>
</dbReference>
<organism evidence="2 3">
    <name type="scientific">Spongiibacter pelagi</name>
    <dbReference type="NCBI Taxonomy" id="2760804"/>
    <lineage>
        <taxon>Bacteria</taxon>
        <taxon>Pseudomonadati</taxon>
        <taxon>Pseudomonadota</taxon>
        <taxon>Gammaproteobacteria</taxon>
        <taxon>Cellvibrionales</taxon>
        <taxon>Spongiibacteraceae</taxon>
        <taxon>Spongiibacter</taxon>
    </lineage>
</organism>
<accession>A0A927BY48</accession>
<dbReference type="AlphaFoldDB" id="A0A927BY48"/>
<protein>
    <submittedName>
        <fullName evidence="2">Uncharacterized protein</fullName>
    </submittedName>
</protein>
<evidence type="ECO:0000313" key="2">
    <source>
        <dbReference type="EMBL" id="MBD2857700.1"/>
    </source>
</evidence>
<reference evidence="2" key="1">
    <citation type="submission" date="2020-09" db="EMBL/GenBank/DDBJ databases">
        <authorList>
            <person name="Yoon J.-W."/>
        </authorList>
    </citation>
    <scope>NUCLEOTIDE SEQUENCE</scope>
    <source>
        <strain evidence="2">KMU-158</strain>
    </source>
</reference>
<dbReference type="Proteomes" id="UP000610558">
    <property type="component" value="Unassembled WGS sequence"/>
</dbReference>
<sequence length="49" mass="4998">MVGDAQLILGVVAVSAGMILAATGIVLFSVQNQVNLNPVCLSRKAEASK</sequence>
<name>A0A927BY48_9GAMM</name>
<dbReference type="EMBL" id="JACXLD010000001">
    <property type="protein sequence ID" value="MBD2857700.1"/>
    <property type="molecule type" value="Genomic_DNA"/>
</dbReference>
<proteinExistence type="predicted"/>
<comment type="caution">
    <text evidence="2">The sequence shown here is derived from an EMBL/GenBank/DDBJ whole genome shotgun (WGS) entry which is preliminary data.</text>
</comment>
<keyword evidence="3" id="KW-1185">Reference proteome</keyword>
<keyword evidence="1" id="KW-1133">Transmembrane helix</keyword>
<evidence type="ECO:0000256" key="1">
    <source>
        <dbReference type="SAM" id="Phobius"/>
    </source>
</evidence>
<evidence type="ECO:0000313" key="3">
    <source>
        <dbReference type="Proteomes" id="UP000610558"/>
    </source>
</evidence>